<dbReference type="Proteomes" id="UP001162060">
    <property type="component" value="Unassembled WGS sequence"/>
</dbReference>
<name>A0AAV1U8X0_9STRA</name>
<feature type="compositionally biased region" description="Basic residues" evidence="1">
    <location>
        <begin position="137"/>
        <end position="148"/>
    </location>
</feature>
<organism evidence="2 3">
    <name type="scientific">Peronospora matthiolae</name>
    <dbReference type="NCBI Taxonomy" id="2874970"/>
    <lineage>
        <taxon>Eukaryota</taxon>
        <taxon>Sar</taxon>
        <taxon>Stramenopiles</taxon>
        <taxon>Oomycota</taxon>
        <taxon>Peronosporomycetes</taxon>
        <taxon>Peronosporales</taxon>
        <taxon>Peronosporaceae</taxon>
        <taxon>Peronospora</taxon>
    </lineage>
</organism>
<evidence type="ECO:0000256" key="1">
    <source>
        <dbReference type="SAM" id="MobiDB-lite"/>
    </source>
</evidence>
<protein>
    <submittedName>
        <fullName evidence="2">Uncharacterized protein</fullName>
    </submittedName>
</protein>
<evidence type="ECO:0000313" key="2">
    <source>
        <dbReference type="EMBL" id="CAK7929773.1"/>
    </source>
</evidence>
<gene>
    <name evidence="2" type="ORF">PM001_LOCUS14923</name>
</gene>
<dbReference type="AlphaFoldDB" id="A0AAV1U8X0"/>
<reference evidence="2" key="1">
    <citation type="submission" date="2024-01" db="EMBL/GenBank/DDBJ databases">
        <authorList>
            <person name="Webb A."/>
        </authorList>
    </citation>
    <scope>NUCLEOTIDE SEQUENCE</scope>
    <source>
        <strain evidence="2">Pm1</strain>
    </source>
</reference>
<feature type="compositionally biased region" description="Basic and acidic residues" evidence="1">
    <location>
        <begin position="31"/>
        <end position="41"/>
    </location>
</feature>
<feature type="region of interest" description="Disordered" evidence="1">
    <location>
        <begin position="1"/>
        <end position="60"/>
    </location>
</feature>
<sequence>MAPSHYSAQEAWGLHDRRYGPQSSVAHMMHPPREEEHHDGRLSGLGADSHNRTPVPTGDELRMLRAETEEAKNGLLDAREMVESAQDRAAAATEAAERTRREQQVLVERLRQLETATFGGPQQNESARARAGLGPSRRQRRRQGGVGL</sequence>
<evidence type="ECO:0000313" key="3">
    <source>
        <dbReference type="Proteomes" id="UP001162060"/>
    </source>
</evidence>
<feature type="region of interest" description="Disordered" evidence="1">
    <location>
        <begin position="114"/>
        <end position="148"/>
    </location>
</feature>
<dbReference type="EMBL" id="CAKLBY020000153">
    <property type="protein sequence ID" value="CAK7929773.1"/>
    <property type="molecule type" value="Genomic_DNA"/>
</dbReference>
<proteinExistence type="predicted"/>
<accession>A0AAV1U8X0</accession>
<comment type="caution">
    <text evidence="2">The sequence shown here is derived from an EMBL/GenBank/DDBJ whole genome shotgun (WGS) entry which is preliminary data.</text>
</comment>